<evidence type="ECO:0000313" key="4">
    <source>
        <dbReference type="Proteomes" id="UP000439424"/>
    </source>
</evidence>
<protein>
    <submittedName>
        <fullName evidence="1">Uncharacterized protein</fullName>
    </submittedName>
</protein>
<evidence type="ECO:0000313" key="3">
    <source>
        <dbReference type="Proteomes" id="UP000032746"/>
    </source>
</evidence>
<sequence>MELVRPDHPIAHEAYETVKAMTCEYIKIVARTYSKTQTEAGYFISGIFPCTPDDGFNRKEWISTFEELQGVNK</sequence>
<dbReference type="RefSeq" id="WP_000424605.1">
    <property type="nucleotide sequence ID" value="NZ_CAJHGN010000025.1"/>
</dbReference>
<reference evidence="3" key="2">
    <citation type="submission" date="2015-03" db="EMBL/GenBank/DDBJ databases">
        <authorList>
            <person name="Gallagher L.A."/>
            <person name="Hayden H.S."/>
            <person name="Weiss E.J."/>
            <person name="Hager K.R."/>
            <person name="Ramage E."/>
            <person name="Radey M.R."/>
            <person name="Bydalek R."/>
            <person name="Manoil C."/>
            <person name="Miller S.I."/>
            <person name="Brittnacher M.J."/>
        </authorList>
    </citation>
    <scope>NUCLEOTIDE SEQUENCE [LARGE SCALE GENOMIC DNA]</scope>
    <source>
        <strain evidence="3">AB5075-UW</strain>
    </source>
</reference>
<dbReference type="AlphaFoldDB" id="A0A0D5YEZ7"/>
<evidence type="ECO:0000313" key="2">
    <source>
        <dbReference type="EMBL" id="MVM91141.1"/>
    </source>
</evidence>
<dbReference type="PATRIC" id="fig|470.1345.peg.511"/>
<reference evidence="1 3" key="1">
    <citation type="journal article" date="2015" name="J. Bacteriol.">
        <title>Resources for Genetic and Genomic Analysis of Emerging Pathogen Acinetobacter baumannii.</title>
        <authorList>
            <person name="Gallagher L.A."/>
            <person name="Ramage E."/>
            <person name="Weiss E.J."/>
            <person name="Radey M."/>
            <person name="Hayden H.S."/>
            <person name="Held K.G."/>
            <person name="Huse H.K."/>
            <person name="Zurawski D.V."/>
            <person name="Brittnacher M.J."/>
            <person name="Manoil C."/>
        </authorList>
    </citation>
    <scope>NUCLEOTIDE SEQUENCE [LARGE SCALE GENOMIC DNA]</scope>
    <source>
        <strain evidence="1 3">AB5075-UW</strain>
    </source>
</reference>
<proteinExistence type="predicted"/>
<evidence type="ECO:0000313" key="1">
    <source>
        <dbReference type="EMBL" id="AKA30311.1"/>
    </source>
</evidence>
<dbReference type="EMBL" id="CP008706">
    <property type="protein sequence ID" value="AKA30311.1"/>
    <property type="molecule type" value="Genomic_DNA"/>
</dbReference>
<dbReference type="EMBL" id="WPIP01000033">
    <property type="protein sequence ID" value="MVM91141.1"/>
    <property type="molecule type" value="Genomic_DNA"/>
</dbReference>
<dbReference type="Proteomes" id="UP000032746">
    <property type="component" value="Chromosome"/>
</dbReference>
<accession>A0A0D5YEZ7</accession>
<reference evidence="2 4" key="3">
    <citation type="submission" date="2019-11" db="EMBL/GenBank/DDBJ databases">
        <title>Multidrug-resistant Acinetobacter baumannii moving toward extensively drug-resistant over fifteen years in South of Brazil.</title>
        <authorList>
            <person name="Fedrigo N.H."/>
            <person name="Cerdeira L."/>
            <person name="Fuga B."/>
            <person name="Marini P.V.B."/>
            <person name="Shinohara D.R."/>
            <person name="Carrara-Marroni F.E."/>
            <person name="Lincopan N."/>
            <person name="Tognim M.C.B."/>
        </authorList>
    </citation>
    <scope>NUCLEOTIDE SEQUENCE [LARGE SCALE GENOMIC DNA]</scope>
    <source>
        <strain evidence="2 4">Ac576</strain>
    </source>
</reference>
<organism evidence="1 3">
    <name type="scientific">Acinetobacter baumannii</name>
    <dbReference type="NCBI Taxonomy" id="470"/>
    <lineage>
        <taxon>Bacteria</taxon>
        <taxon>Pseudomonadati</taxon>
        <taxon>Pseudomonadota</taxon>
        <taxon>Gammaproteobacteria</taxon>
        <taxon>Moraxellales</taxon>
        <taxon>Moraxellaceae</taxon>
        <taxon>Acinetobacter</taxon>
        <taxon>Acinetobacter calcoaceticus/baumannii complex</taxon>
    </lineage>
</organism>
<name>A0A0D5YEZ7_ACIBA</name>
<gene>
    <name evidence="1" type="ORF">ABUW_0540</name>
    <name evidence="2" type="ORF">GNY86_06370</name>
</gene>
<dbReference type="Proteomes" id="UP000439424">
    <property type="component" value="Unassembled WGS sequence"/>
</dbReference>